<keyword evidence="3" id="KW-0813">Transport</keyword>
<reference evidence="14 15" key="1">
    <citation type="submission" date="2017-10" db="EMBL/GenBank/DDBJ databases">
        <title>Sequencing the genomes of 1000 actinobacteria strains.</title>
        <authorList>
            <person name="Klenk H.-P."/>
        </authorList>
    </citation>
    <scope>NUCLEOTIDE SEQUENCE [LARGE SCALE GENOMIC DNA]</scope>
    <source>
        <strain evidence="14 15">DSM 21798</strain>
    </source>
</reference>
<feature type="transmembrane region" description="Helical" evidence="13">
    <location>
        <begin position="16"/>
        <end position="35"/>
    </location>
</feature>
<evidence type="ECO:0000256" key="1">
    <source>
        <dbReference type="ARBA" id="ARBA00004141"/>
    </source>
</evidence>
<gene>
    <name evidence="14" type="ORF">ATJ78_1389</name>
</gene>
<dbReference type="RefSeq" id="WP_098406917.1">
    <property type="nucleotide sequence ID" value="NZ_PDJE01000001.1"/>
</dbReference>
<feature type="transmembrane region" description="Helical" evidence="13">
    <location>
        <begin position="125"/>
        <end position="145"/>
    </location>
</feature>
<dbReference type="Proteomes" id="UP000221369">
    <property type="component" value="Unassembled WGS sequence"/>
</dbReference>
<keyword evidence="7" id="KW-0630">Potassium</keyword>
<keyword evidence="4" id="KW-0633">Potassium transport</keyword>
<comment type="caution">
    <text evidence="14">The sequence shown here is derived from an EMBL/GenBank/DDBJ whole genome shotgun (WGS) entry which is preliminary data.</text>
</comment>
<feature type="transmembrane region" description="Helical" evidence="13">
    <location>
        <begin position="55"/>
        <end position="75"/>
    </location>
</feature>
<evidence type="ECO:0000256" key="7">
    <source>
        <dbReference type="ARBA" id="ARBA00022958"/>
    </source>
</evidence>
<keyword evidence="11" id="KW-0407">Ion channel</keyword>
<dbReference type="GO" id="GO:0016020">
    <property type="term" value="C:membrane"/>
    <property type="evidence" value="ECO:0007669"/>
    <property type="project" value="UniProtKB-SubCell"/>
</dbReference>
<feature type="transmembrane region" description="Helical" evidence="13">
    <location>
        <begin position="157"/>
        <end position="182"/>
    </location>
</feature>
<evidence type="ECO:0000256" key="8">
    <source>
        <dbReference type="ARBA" id="ARBA00022989"/>
    </source>
</evidence>
<keyword evidence="6" id="KW-0631">Potassium channel</keyword>
<keyword evidence="10 13" id="KW-0472">Membrane</keyword>
<dbReference type="Pfam" id="PF06736">
    <property type="entry name" value="TMEM175"/>
    <property type="match status" value="1"/>
</dbReference>
<dbReference type="GO" id="GO:0015252">
    <property type="term" value="F:proton channel activity"/>
    <property type="evidence" value="ECO:0007669"/>
    <property type="project" value="InterPro"/>
</dbReference>
<evidence type="ECO:0000256" key="4">
    <source>
        <dbReference type="ARBA" id="ARBA00022538"/>
    </source>
</evidence>
<proteinExistence type="inferred from homology"/>
<evidence type="ECO:0000256" key="10">
    <source>
        <dbReference type="ARBA" id="ARBA00023136"/>
    </source>
</evidence>
<comment type="subcellular location">
    <subcellularLocation>
        <location evidence="1">Membrane</location>
        <topology evidence="1">Multi-pass membrane protein</topology>
    </subcellularLocation>
</comment>
<evidence type="ECO:0000256" key="5">
    <source>
        <dbReference type="ARBA" id="ARBA00022692"/>
    </source>
</evidence>
<keyword evidence="15" id="KW-1185">Reference proteome</keyword>
<dbReference type="InterPro" id="IPR010617">
    <property type="entry name" value="TMEM175-like"/>
</dbReference>
<evidence type="ECO:0000256" key="13">
    <source>
        <dbReference type="SAM" id="Phobius"/>
    </source>
</evidence>
<keyword evidence="9" id="KW-0406">Ion transport</keyword>
<comment type="similarity">
    <text evidence="2">Belongs to the TMEM175 family.</text>
</comment>
<sequence>MGNDVYERDSSGYDRALGFFDAIYGFSLTLLIANLDVPPPEAWQSIDTLLAHEVGSQLTGFLISFVVIAVFWRVNHGTIDRLSRIDSRVITVNIIAAGLIIFIPFSTQGMSDPATANYALPTSLYAVNIAAAMVAQSAIVFVARRSEDGADLSRRQWMLWILDAMVGPVVFLASVPVAYVWGGNDAKFVWLALIVLGPLSARLTRAASPASDTASS</sequence>
<evidence type="ECO:0000256" key="11">
    <source>
        <dbReference type="ARBA" id="ARBA00023303"/>
    </source>
</evidence>
<organism evidence="14 15">
    <name type="scientific">Paramicrobacterium agarici</name>
    <dbReference type="NCBI Taxonomy" id="630514"/>
    <lineage>
        <taxon>Bacteria</taxon>
        <taxon>Bacillati</taxon>
        <taxon>Actinomycetota</taxon>
        <taxon>Actinomycetes</taxon>
        <taxon>Micrococcales</taxon>
        <taxon>Microbacteriaceae</taxon>
        <taxon>Paramicrobacterium</taxon>
    </lineage>
</organism>
<evidence type="ECO:0000313" key="15">
    <source>
        <dbReference type="Proteomes" id="UP000221369"/>
    </source>
</evidence>
<keyword evidence="5 13" id="KW-0812">Transmembrane</keyword>
<evidence type="ECO:0000256" key="12">
    <source>
        <dbReference type="ARBA" id="ARBA00034430"/>
    </source>
</evidence>
<feature type="transmembrane region" description="Helical" evidence="13">
    <location>
        <begin position="87"/>
        <end position="105"/>
    </location>
</feature>
<dbReference type="GO" id="GO:0005267">
    <property type="term" value="F:potassium channel activity"/>
    <property type="evidence" value="ECO:0007669"/>
    <property type="project" value="UniProtKB-KW"/>
</dbReference>
<dbReference type="EMBL" id="PDJE01000001">
    <property type="protein sequence ID" value="PFG30460.1"/>
    <property type="molecule type" value="Genomic_DNA"/>
</dbReference>
<accession>A0A2A9DX01</accession>
<name>A0A2A9DX01_9MICO</name>
<keyword evidence="8 13" id="KW-1133">Transmembrane helix</keyword>
<comment type="catalytic activity">
    <reaction evidence="12">
        <text>K(+)(in) = K(+)(out)</text>
        <dbReference type="Rhea" id="RHEA:29463"/>
        <dbReference type="ChEBI" id="CHEBI:29103"/>
    </reaction>
</comment>
<evidence type="ECO:0000256" key="9">
    <source>
        <dbReference type="ARBA" id="ARBA00023065"/>
    </source>
</evidence>
<protein>
    <submittedName>
        <fullName evidence="14">Uncharacterized protein DUF1211</fullName>
    </submittedName>
</protein>
<evidence type="ECO:0000256" key="3">
    <source>
        <dbReference type="ARBA" id="ARBA00022448"/>
    </source>
</evidence>
<evidence type="ECO:0000313" key="14">
    <source>
        <dbReference type="EMBL" id="PFG30460.1"/>
    </source>
</evidence>
<evidence type="ECO:0000256" key="2">
    <source>
        <dbReference type="ARBA" id="ARBA00006920"/>
    </source>
</evidence>
<dbReference type="AlphaFoldDB" id="A0A2A9DX01"/>
<evidence type="ECO:0000256" key="6">
    <source>
        <dbReference type="ARBA" id="ARBA00022826"/>
    </source>
</evidence>